<dbReference type="WBParaSite" id="JU765_v2.g9122.t1">
    <property type="protein sequence ID" value="JU765_v2.g9122.t1"/>
    <property type="gene ID" value="JU765_v2.g9122"/>
</dbReference>
<evidence type="ECO:0000313" key="2">
    <source>
        <dbReference type="WBParaSite" id="JU765_v2.g9122.t1"/>
    </source>
</evidence>
<name>A0AC34RR44_9BILA</name>
<reference evidence="2" key="1">
    <citation type="submission" date="2022-11" db="UniProtKB">
        <authorList>
            <consortium name="WormBaseParasite"/>
        </authorList>
    </citation>
    <scope>IDENTIFICATION</scope>
</reference>
<accession>A0AC34RR44</accession>
<evidence type="ECO:0000313" key="1">
    <source>
        <dbReference type="Proteomes" id="UP000887576"/>
    </source>
</evidence>
<protein>
    <submittedName>
        <fullName evidence="2">Uncharacterized protein</fullName>
    </submittedName>
</protein>
<sequence>MGKFKEWCSQHKTLITICSIVISIIFAVIIGIVIWQVVKNCQKPKQPGSEVDTSDHPTTENPLNSTTTDEDVTESPTNEPKITLKILTPAFPYRSGTMIETEYQTISHLIRSLLEENFSVIVTVFFSNCHEIHFDALNGTQLQKEQLLVSSDEIHTIDLFNPCKFTDLGSTIYLIPPCSSFLDIPKSTCMKMTSRARKEYSFYAEIQASSSEIDELVKNIKAAYNF</sequence>
<dbReference type="Proteomes" id="UP000887576">
    <property type="component" value="Unplaced"/>
</dbReference>
<organism evidence="1 2">
    <name type="scientific">Panagrolaimus sp. JU765</name>
    <dbReference type="NCBI Taxonomy" id="591449"/>
    <lineage>
        <taxon>Eukaryota</taxon>
        <taxon>Metazoa</taxon>
        <taxon>Ecdysozoa</taxon>
        <taxon>Nematoda</taxon>
        <taxon>Chromadorea</taxon>
        <taxon>Rhabditida</taxon>
        <taxon>Tylenchina</taxon>
        <taxon>Panagrolaimomorpha</taxon>
        <taxon>Panagrolaimoidea</taxon>
        <taxon>Panagrolaimidae</taxon>
        <taxon>Panagrolaimus</taxon>
    </lineage>
</organism>
<proteinExistence type="predicted"/>